<dbReference type="Gene3D" id="3.40.50.10810">
    <property type="entry name" value="Tandem AAA-ATPase domain"/>
    <property type="match status" value="1"/>
</dbReference>
<dbReference type="PROSITE" id="PS51194">
    <property type="entry name" value="HELICASE_CTER"/>
    <property type="match status" value="1"/>
</dbReference>
<dbReference type="Pfam" id="PF00176">
    <property type="entry name" value="SNF2-rel_dom"/>
    <property type="match status" value="1"/>
</dbReference>
<keyword evidence="1" id="KW-0378">Hydrolase</keyword>
<dbReference type="EMBL" id="MT371051">
    <property type="protein sequence ID" value="QJU69510.1"/>
    <property type="molecule type" value="Genomic_DNA"/>
</dbReference>
<dbReference type="SMART" id="SM00487">
    <property type="entry name" value="DEXDc"/>
    <property type="match status" value="1"/>
</dbReference>
<keyword evidence="4" id="KW-0547">Nucleotide-binding</keyword>
<reference evidence="4" key="1">
    <citation type="submission" date="2020-04" db="EMBL/GenBank/DDBJ databases">
        <title>Discovery, Biosynthesis and Heterologous Production of Loongmycin A, a Potent Anti-Cancer indolocarbazole alkaloid.</title>
        <authorList>
            <person name="Yang C."/>
            <person name="Zhang B."/>
            <person name="Xue W."/>
            <person name="Li W."/>
            <person name="Xu Z."/>
            <person name="Shi J."/>
            <person name="Shen Y."/>
            <person name="Jiao R."/>
            <person name="Tan R."/>
            <person name="Ge H."/>
        </authorList>
    </citation>
    <scope>NUCLEOTIDE SEQUENCE</scope>
    <source>
        <strain evidence="4">NA01583</strain>
    </source>
</reference>
<dbReference type="SMART" id="SM00490">
    <property type="entry name" value="HELICc"/>
    <property type="match status" value="1"/>
</dbReference>
<dbReference type="SUPFAM" id="SSF52540">
    <property type="entry name" value="P-loop containing nucleoside triphosphate hydrolases"/>
    <property type="match status" value="2"/>
</dbReference>
<evidence type="ECO:0000259" key="3">
    <source>
        <dbReference type="PROSITE" id="PS51194"/>
    </source>
</evidence>
<protein>
    <submittedName>
        <fullName evidence="4">Superfamily II DNA or RNA helicase</fullName>
    </submittedName>
</protein>
<dbReference type="InterPro" id="IPR014001">
    <property type="entry name" value="Helicase_ATP-bd"/>
</dbReference>
<dbReference type="InterPro" id="IPR001650">
    <property type="entry name" value="Helicase_C-like"/>
</dbReference>
<organism evidence="4">
    <name type="scientific">Nocardiopsis flavescens</name>
    <dbReference type="NCBI Taxonomy" id="758803"/>
    <lineage>
        <taxon>Bacteria</taxon>
        <taxon>Bacillati</taxon>
        <taxon>Actinomycetota</taxon>
        <taxon>Actinomycetes</taxon>
        <taxon>Streptosporangiales</taxon>
        <taxon>Nocardiopsidaceae</taxon>
        <taxon>Nocardiopsis</taxon>
    </lineage>
</organism>
<dbReference type="InterPro" id="IPR038718">
    <property type="entry name" value="SNF2-like_sf"/>
</dbReference>
<accession>A0A6M5K9G8</accession>
<dbReference type="PROSITE" id="PS51192">
    <property type="entry name" value="HELICASE_ATP_BIND_1"/>
    <property type="match status" value="1"/>
</dbReference>
<dbReference type="PANTHER" id="PTHR10799">
    <property type="entry name" value="SNF2/RAD54 HELICASE FAMILY"/>
    <property type="match status" value="1"/>
</dbReference>
<sequence>MRTDGTPSLPGALQASFVVESEHFAWWGVADPTTAARTAGLPLGKPTHVRLALPDATGSRIAPCTVPALVVGAQSAVTALASASWPDHAPVGRSLRVWAMIAAAIRRAEPIEGLTRKLPTAGHAVLGLDGTTIWSAISTVDAVRRATAHDEHHDDAIPMHDMLRPYQRAGTAWLTASARHGGAILADDMGLGKTVQAIALLDRFRDHLPHLVVCPTSLVGNWERELARFAPDLEVLRYTGPDRARVLNAARPGSVVLTTYGVLRSDSSLTATAWHVAVLDEAQQIKNPDSLGSRAARELQAHLRVAMTGTPVENRLDDLWSLMAFTNPGLLGTRTRFRHRFAVAVEQKRSTTAAQRLQEIVGPHILRRRKADVLPELPPKIEANVVCAMSDEQERLYRACLDQTFDEGLGSGIRRRGRVLALLTTLKQICNHPELLTRDGGPLPGRSGKLDRATEILTEVVENGERALVFTQYRATGALLSEHFSHQITGSPVPFLHGGLNSEARHAMVTRFQEDQQGPPLLILSLRAAGFGLNLTRATHVVHYDRWWNPAVEDQASDRAHRIGQDRTVTVHTLLSERTLEEAIADLHRGKRAIAGLATGETTDITNDLARLSDEQLRALLTPSEEGRH</sequence>
<dbReference type="InterPro" id="IPR000330">
    <property type="entry name" value="SNF2_N"/>
</dbReference>
<evidence type="ECO:0000259" key="2">
    <source>
        <dbReference type="PROSITE" id="PS51192"/>
    </source>
</evidence>
<name>A0A6M5K9G8_9ACTN</name>
<dbReference type="GO" id="GO:0005524">
    <property type="term" value="F:ATP binding"/>
    <property type="evidence" value="ECO:0007669"/>
    <property type="project" value="InterPro"/>
</dbReference>
<keyword evidence="4" id="KW-0347">Helicase</keyword>
<dbReference type="AlphaFoldDB" id="A0A6M5K9G8"/>
<feature type="domain" description="Helicase C-terminal" evidence="3">
    <location>
        <begin position="452"/>
        <end position="618"/>
    </location>
</feature>
<proteinExistence type="predicted"/>
<dbReference type="GO" id="GO:0004386">
    <property type="term" value="F:helicase activity"/>
    <property type="evidence" value="ECO:0007669"/>
    <property type="project" value="UniProtKB-KW"/>
</dbReference>
<dbReference type="InterPro" id="IPR049730">
    <property type="entry name" value="SNF2/RAD54-like_C"/>
</dbReference>
<feature type="domain" description="Helicase ATP-binding" evidence="2">
    <location>
        <begin position="174"/>
        <end position="329"/>
    </location>
</feature>
<keyword evidence="4" id="KW-0067">ATP-binding</keyword>
<dbReference type="Pfam" id="PF00271">
    <property type="entry name" value="Helicase_C"/>
    <property type="match status" value="1"/>
</dbReference>
<dbReference type="CDD" id="cd18793">
    <property type="entry name" value="SF2_C_SNF"/>
    <property type="match status" value="1"/>
</dbReference>
<dbReference type="Gene3D" id="3.40.50.300">
    <property type="entry name" value="P-loop containing nucleotide triphosphate hydrolases"/>
    <property type="match status" value="1"/>
</dbReference>
<evidence type="ECO:0000313" key="4">
    <source>
        <dbReference type="EMBL" id="QJU69510.1"/>
    </source>
</evidence>
<evidence type="ECO:0000256" key="1">
    <source>
        <dbReference type="ARBA" id="ARBA00022801"/>
    </source>
</evidence>
<dbReference type="InterPro" id="IPR027417">
    <property type="entry name" value="P-loop_NTPase"/>
</dbReference>
<dbReference type="GO" id="GO:0016787">
    <property type="term" value="F:hydrolase activity"/>
    <property type="evidence" value="ECO:0007669"/>
    <property type="project" value="UniProtKB-KW"/>
</dbReference>